<evidence type="ECO:0000313" key="2">
    <source>
        <dbReference type="EMBL" id="UQC75109.1"/>
    </source>
</evidence>
<keyword evidence="3" id="KW-1185">Reference proteome</keyword>
<dbReference type="AlphaFoldDB" id="A0A9Q8SD04"/>
<dbReference type="RefSeq" id="XP_049136756.1">
    <property type="nucleotide sequence ID" value="XM_049280799.1"/>
</dbReference>
<evidence type="ECO:0000313" key="3">
    <source>
        <dbReference type="Proteomes" id="UP000830671"/>
    </source>
</evidence>
<evidence type="ECO:0000256" key="1">
    <source>
        <dbReference type="SAM" id="MobiDB-lite"/>
    </source>
</evidence>
<feature type="region of interest" description="Disordered" evidence="1">
    <location>
        <begin position="71"/>
        <end position="121"/>
    </location>
</feature>
<protein>
    <submittedName>
        <fullName evidence="2">Uncharacterized protein</fullName>
    </submittedName>
</protein>
<organism evidence="2 3">
    <name type="scientific">Colletotrichum lupini</name>
    <dbReference type="NCBI Taxonomy" id="145971"/>
    <lineage>
        <taxon>Eukaryota</taxon>
        <taxon>Fungi</taxon>
        <taxon>Dikarya</taxon>
        <taxon>Ascomycota</taxon>
        <taxon>Pezizomycotina</taxon>
        <taxon>Sordariomycetes</taxon>
        <taxon>Hypocreomycetidae</taxon>
        <taxon>Glomerellales</taxon>
        <taxon>Glomerellaceae</taxon>
        <taxon>Colletotrichum</taxon>
        <taxon>Colletotrichum acutatum species complex</taxon>
    </lineage>
</organism>
<dbReference type="EMBL" id="CP019471">
    <property type="protein sequence ID" value="UQC75109.1"/>
    <property type="molecule type" value="Genomic_DNA"/>
</dbReference>
<dbReference type="Proteomes" id="UP000830671">
    <property type="component" value="Chromosome 1"/>
</dbReference>
<dbReference type="GeneID" id="73335809"/>
<accession>A0A9Q8SD04</accession>
<proteinExistence type="predicted"/>
<feature type="compositionally biased region" description="Pro residues" evidence="1">
    <location>
        <begin position="109"/>
        <end position="119"/>
    </location>
</feature>
<gene>
    <name evidence="2" type="ORF">CLUP02_01762</name>
</gene>
<sequence>MANFGTRMVTTTMAMNHSQLLRVHSISTRAVHRQPPACCLMLKPSSSIHAYIYSLTQTAETRLNQSSWNIQRQQTVRTPDSHGCSPRNDAARRPVLRARDSNGQGQTPPLRPTPTPPPSSCVKCPRCLNSQLLVGDASPVSVKAMFARRLVYAHTAHPQFTQPSALFATRQGPSLRFKTGSKTGDTPAATTRPYGPWESPTLYVQLWEPPYRGFLPLTRQATAGSPFVAAWDGLTLDEESFNASASFCLLGHAKLQSSYIDTFPSFHYAWHQFISYSYSYTSR</sequence>
<reference evidence="2" key="1">
    <citation type="journal article" date="2021" name="Mol. Plant Microbe Interact.">
        <title>Complete Genome Sequence of the Plant-Pathogenic Fungus Colletotrichum lupini.</title>
        <authorList>
            <person name="Baroncelli R."/>
            <person name="Pensec F."/>
            <person name="Da Lio D."/>
            <person name="Boufleur T."/>
            <person name="Vicente I."/>
            <person name="Sarrocco S."/>
            <person name="Picot A."/>
            <person name="Baraldi E."/>
            <person name="Sukno S."/>
            <person name="Thon M."/>
            <person name="Le Floch G."/>
        </authorList>
    </citation>
    <scope>NUCLEOTIDE SEQUENCE</scope>
    <source>
        <strain evidence="2">IMI 504893</strain>
    </source>
</reference>
<name>A0A9Q8SD04_9PEZI</name>
<feature type="compositionally biased region" description="Basic and acidic residues" evidence="1">
    <location>
        <begin position="89"/>
        <end position="100"/>
    </location>
</feature>
<dbReference type="KEGG" id="clup:CLUP02_01762"/>